<dbReference type="AlphaFoldDB" id="A0A915IH73"/>
<accession>A0A915IH73</accession>
<evidence type="ECO:0000313" key="2">
    <source>
        <dbReference type="WBParaSite" id="nRc.2.0.1.t12712-RA"/>
    </source>
</evidence>
<keyword evidence="1" id="KW-1185">Reference proteome</keyword>
<organism evidence="1 2">
    <name type="scientific">Romanomermis culicivorax</name>
    <name type="common">Nematode worm</name>
    <dbReference type="NCBI Taxonomy" id="13658"/>
    <lineage>
        <taxon>Eukaryota</taxon>
        <taxon>Metazoa</taxon>
        <taxon>Ecdysozoa</taxon>
        <taxon>Nematoda</taxon>
        <taxon>Enoplea</taxon>
        <taxon>Dorylaimia</taxon>
        <taxon>Mermithida</taxon>
        <taxon>Mermithoidea</taxon>
        <taxon>Mermithidae</taxon>
        <taxon>Romanomermis</taxon>
    </lineage>
</organism>
<name>A0A915IH73_ROMCU</name>
<dbReference type="WBParaSite" id="nRc.2.0.1.t12712-RA">
    <property type="protein sequence ID" value="nRc.2.0.1.t12712-RA"/>
    <property type="gene ID" value="nRc.2.0.1.g12712"/>
</dbReference>
<proteinExistence type="predicted"/>
<sequence length="72" mass="7832">MPRGKGKHPNLTPKSAKNADSVICNPSLIQNAPQKSLPSITTDNVDGLETPPPLVSFSQPFIFEKITNSIFR</sequence>
<protein>
    <submittedName>
        <fullName evidence="2">Uncharacterized protein</fullName>
    </submittedName>
</protein>
<evidence type="ECO:0000313" key="1">
    <source>
        <dbReference type="Proteomes" id="UP000887565"/>
    </source>
</evidence>
<dbReference type="Proteomes" id="UP000887565">
    <property type="component" value="Unplaced"/>
</dbReference>
<reference evidence="2" key="1">
    <citation type="submission" date="2022-11" db="UniProtKB">
        <authorList>
            <consortium name="WormBaseParasite"/>
        </authorList>
    </citation>
    <scope>IDENTIFICATION</scope>
</reference>